<feature type="transmembrane region" description="Helical" evidence="1">
    <location>
        <begin position="127"/>
        <end position="145"/>
    </location>
</feature>
<organism evidence="2 3">
    <name type="scientific">Kribbella jiaozuonensis</name>
    <dbReference type="NCBI Taxonomy" id="2575441"/>
    <lineage>
        <taxon>Bacteria</taxon>
        <taxon>Bacillati</taxon>
        <taxon>Actinomycetota</taxon>
        <taxon>Actinomycetes</taxon>
        <taxon>Propionibacteriales</taxon>
        <taxon>Kribbellaceae</taxon>
        <taxon>Kribbella</taxon>
    </lineage>
</organism>
<dbReference type="PANTHER" id="PTHR34989:SF1">
    <property type="entry name" value="PROTEIN HDED"/>
    <property type="match status" value="1"/>
</dbReference>
<dbReference type="InterPro" id="IPR005325">
    <property type="entry name" value="DUF308_memb"/>
</dbReference>
<comment type="caution">
    <text evidence="2">The sequence shown here is derived from an EMBL/GenBank/DDBJ whole genome shotgun (WGS) entry which is preliminary data.</text>
</comment>
<keyword evidence="1" id="KW-1133">Transmembrane helix</keyword>
<accession>A0A4U3LZ19</accession>
<reference evidence="2 3" key="1">
    <citation type="submission" date="2019-04" db="EMBL/GenBank/DDBJ databases">
        <title>Kribbella sp. NEAU-THZ 27 nov., a novel actinomycete isolated from soil.</title>
        <authorList>
            <person name="Duan L."/>
        </authorList>
    </citation>
    <scope>NUCLEOTIDE SEQUENCE [LARGE SCALE GENOMIC DNA]</scope>
    <source>
        <strain evidence="3">NEAU-THZ27</strain>
    </source>
</reference>
<dbReference type="Pfam" id="PF03729">
    <property type="entry name" value="DUF308"/>
    <property type="match status" value="1"/>
</dbReference>
<feature type="transmembrane region" description="Helical" evidence="1">
    <location>
        <begin position="151"/>
        <end position="173"/>
    </location>
</feature>
<dbReference type="PANTHER" id="PTHR34989">
    <property type="entry name" value="PROTEIN HDED"/>
    <property type="match status" value="1"/>
</dbReference>
<dbReference type="RefSeq" id="WP_137255126.1">
    <property type="nucleotide sequence ID" value="NZ_JBHSPQ010000001.1"/>
</dbReference>
<dbReference type="Proteomes" id="UP000305836">
    <property type="component" value="Unassembled WGS sequence"/>
</dbReference>
<keyword evidence="1" id="KW-0472">Membrane</keyword>
<keyword evidence="3" id="KW-1185">Reference proteome</keyword>
<gene>
    <name evidence="2" type="ORF">FDA38_17810</name>
</gene>
<feature type="transmembrane region" description="Helical" evidence="1">
    <location>
        <begin position="95"/>
        <end position="115"/>
    </location>
</feature>
<dbReference type="AlphaFoldDB" id="A0A4U3LZ19"/>
<feature type="transmembrane region" description="Helical" evidence="1">
    <location>
        <begin position="16"/>
        <end position="33"/>
    </location>
</feature>
<dbReference type="OrthoDB" id="3823166at2"/>
<dbReference type="InterPro" id="IPR052712">
    <property type="entry name" value="Acid_resist_chaperone_HdeD"/>
</dbReference>
<dbReference type="EMBL" id="SZPZ01000002">
    <property type="protein sequence ID" value="TKK80186.1"/>
    <property type="molecule type" value="Genomic_DNA"/>
</dbReference>
<keyword evidence="1" id="KW-0812">Transmembrane</keyword>
<sequence length="191" mass="19970">MNTTKESLIGAVSKTLVWRGLLAIAIGVVSVVWPNITVGAFVILFAVYAFIAAGMDAVRAFTSGRAGAVIGNLLLSLLSLAAGVVALVWPGPTATVLTLIVGWWALFTGLVELAMVFTSGRRAGERAWLILSGLISIAFAVALFIRPDLGALSLATVFGLYSIFFGISSLVVAREGHELRHSTGRPAEAVS</sequence>
<evidence type="ECO:0000313" key="2">
    <source>
        <dbReference type="EMBL" id="TKK80186.1"/>
    </source>
</evidence>
<proteinExistence type="predicted"/>
<feature type="transmembrane region" description="Helical" evidence="1">
    <location>
        <begin position="70"/>
        <end position="89"/>
    </location>
</feature>
<evidence type="ECO:0000313" key="3">
    <source>
        <dbReference type="Proteomes" id="UP000305836"/>
    </source>
</evidence>
<dbReference type="GO" id="GO:0005886">
    <property type="term" value="C:plasma membrane"/>
    <property type="evidence" value="ECO:0007669"/>
    <property type="project" value="TreeGrafter"/>
</dbReference>
<feature type="transmembrane region" description="Helical" evidence="1">
    <location>
        <begin position="39"/>
        <end position="58"/>
    </location>
</feature>
<name>A0A4U3LZ19_9ACTN</name>
<evidence type="ECO:0000256" key="1">
    <source>
        <dbReference type="SAM" id="Phobius"/>
    </source>
</evidence>
<protein>
    <submittedName>
        <fullName evidence="2">HdeD family acid-resistance protein</fullName>
    </submittedName>
</protein>